<gene>
    <name evidence="1" type="ordered locus">LAC30SC_06600</name>
</gene>
<dbReference type="HOGENOM" id="CLU_3382391_0_0_9"/>
<reference key="2">
    <citation type="submission" date="2011-02" db="EMBL/GenBank/DDBJ databases">
        <authorList>
            <person name="Roh H."/>
            <person name="Ko H.-J."/>
            <person name="Kim S.-H."/>
            <person name="Choi I.-G."/>
            <person name="Oh S."/>
        </authorList>
    </citation>
    <scope>NUCLEOTIDE SEQUENCE</scope>
    <source>
        <strain>30SC</strain>
    </source>
</reference>
<evidence type="ECO:0000313" key="2">
    <source>
        <dbReference type="Proteomes" id="UP000007491"/>
    </source>
</evidence>
<dbReference type="AlphaFoldDB" id="F0TFF0"/>
<name>F0TFF0_LACAM</name>
<dbReference type="EMBL" id="CP002559">
    <property type="protein sequence ID" value="ADZ07444.1"/>
    <property type="molecule type" value="Genomic_DNA"/>
</dbReference>
<dbReference type="KEGG" id="lai:LAC30SC_06600"/>
<dbReference type="STRING" id="1604.LAC30SC_06600"/>
<sequence>MEFAYKGKPISCKRLGHKLWADLKRRKIDIYEV</sequence>
<organism evidence="1 2">
    <name type="scientific">Lactobacillus amylovorus</name>
    <dbReference type="NCBI Taxonomy" id="1604"/>
    <lineage>
        <taxon>Bacteria</taxon>
        <taxon>Bacillati</taxon>
        <taxon>Bacillota</taxon>
        <taxon>Bacilli</taxon>
        <taxon>Lactobacillales</taxon>
        <taxon>Lactobacillaceae</taxon>
        <taxon>Lactobacillus</taxon>
    </lineage>
</organism>
<evidence type="ECO:0000313" key="1">
    <source>
        <dbReference type="EMBL" id="ADZ07444.1"/>
    </source>
</evidence>
<accession>F0TFF0</accession>
<reference evidence="1 2" key="1">
    <citation type="journal article" date="2011" name="J. Bacteriol.">
        <title>Complete genome sequencing of Lactobacillus acidophilus 30SC, isolated from swine intestine.</title>
        <authorList>
            <person name="Oh S."/>
            <person name="Roh H."/>
            <person name="Ko H.J."/>
            <person name="Kim S."/>
            <person name="Kim K.H."/>
            <person name="Lee S.E."/>
            <person name="Chang I.S."/>
            <person name="Kim S."/>
            <person name="Choi I.G."/>
        </authorList>
    </citation>
    <scope>NUCLEOTIDE SEQUENCE [LARGE SCALE GENOMIC DNA]</scope>
    <source>
        <strain evidence="1 2">30SC</strain>
    </source>
</reference>
<dbReference type="Proteomes" id="UP000007491">
    <property type="component" value="Chromosome"/>
</dbReference>
<protein>
    <submittedName>
        <fullName evidence="1">Uncharacterized protein</fullName>
    </submittedName>
</protein>
<proteinExistence type="predicted"/>